<dbReference type="Proteomes" id="UP000265882">
    <property type="component" value="Unassembled WGS sequence"/>
</dbReference>
<dbReference type="SUPFAM" id="SSF53706">
    <property type="entry name" value="Formate dehydrogenase/DMSO reductase, domains 1-3"/>
    <property type="match status" value="1"/>
</dbReference>
<organism evidence="6 7">
    <name type="scientific">Abyssobacteria bacterium (strain SURF_5)</name>
    <dbReference type="NCBI Taxonomy" id="2093360"/>
    <lineage>
        <taxon>Bacteria</taxon>
        <taxon>Pseudomonadati</taxon>
        <taxon>Candidatus Hydrogenedentota</taxon>
        <taxon>Candidatus Abyssobacteria</taxon>
    </lineage>
</organism>
<keyword evidence="2" id="KW-0479">Metal-binding</keyword>
<evidence type="ECO:0000313" key="7">
    <source>
        <dbReference type="Proteomes" id="UP000265882"/>
    </source>
</evidence>
<protein>
    <recommendedName>
        <fullName evidence="5">4Fe-4S Mo/W bis-MGD-type domain-containing protein</fullName>
    </recommendedName>
</protein>
<dbReference type="PROSITE" id="PS51669">
    <property type="entry name" value="4FE4S_MOW_BIS_MGD"/>
    <property type="match status" value="1"/>
</dbReference>
<keyword evidence="3" id="KW-0408">Iron</keyword>
<dbReference type="Pfam" id="PF01568">
    <property type="entry name" value="Molydop_binding"/>
    <property type="match status" value="1"/>
</dbReference>
<keyword evidence="4" id="KW-0411">Iron-sulfur</keyword>
<comment type="caution">
    <text evidence="6">The sequence shown here is derived from an EMBL/GenBank/DDBJ whole genome shotgun (WGS) entry which is preliminary data.</text>
</comment>
<proteinExistence type="inferred from homology"/>
<evidence type="ECO:0000256" key="1">
    <source>
        <dbReference type="ARBA" id="ARBA00010312"/>
    </source>
</evidence>
<evidence type="ECO:0000256" key="3">
    <source>
        <dbReference type="ARBA" id="ARBA00023004"/>
    </source>
</evidence>
<dbReference type="EMBL" id="QZKU01000059">
    <property type="protein sequence ID" value="RJP22306.1"/>
    <property type="molecule type" value="Genomic_DNA"/>
</dbReference>
<dbReference type="GO" id="GO:0051536">
    <property type="term" value="F:iron-sulfur cluster binding"/>
    <property type="evidence" value="ECO:0007669"/>
    <property type="project" value="UniProtKB-KW"/>
</dbReference>
<dbReference type="Gene3D" id="3.40.228.10">
    <property type="entry name" value="Dimethylsulfoxide Reductase, domain 2"/>
    <property type="match status" value="1"/>
</dbReference>
<dbReference type="InterPro" id="IPR006656">
    <property type="entry name" value="Mopterin_OxRdtase"/>
</dbReference>
<accession>A0A3A4NW33</accession>
<name>A0A3A4NW33_ABYX5</name>
<sequence>MKKYTHCGICLAACGMEAEIESGKLVALRGDKEQPLTRGFLCTKGAVAHEMISDPLRVLYPYEKTGSGWRRIGWKEAIGKISERLNGIIRAHGPQAVATYYGAGTPTSSMNYVMADSFLRSLGSDRMYNVLTLEFTNRYLVMEKMYGSQFRVTQPDLERTRCLLLFGSNPLVSLDHPGIVRSLNELKKRGGKLFVVDPRRTETAEMADIHAQIVPGSDLFLLQGIYAHLLQKELYDGEFLKEHCSGWRFFESWGPLSPSEAERVCGVPAETITQIAEEFAGAESACAICKLGVNTSRNCTLTYWLVEALNAVTGNIDRPGGLLFNPGILDLDLLSRMAVGKKKRHSMVGGYPYLTGSYPASILAQEILSDTPKRIRALIVDAGDPSLVFPNSRRFAEAREQLDLLVSIDMYMNETAQDADFVLPAANFLEKDDLYVTFPDHFPYPFAQWSRKVVEPPGEAKAEWEIFLMLARAMRRPLLNQRMIDFLFKAGAFCDRMTGVGRFGFDPKNYYRLLLGPMGKVKMAELMNHPHGVMKGNIQFGSALRKLATRSKKIEIAPPEFTTALAHVLPPEVDRDHPFMLISGERSRYTKNTNLRGLKSLLVKQSENCVRLHPSDAQALSATEGDVVEIITGNGSIRLKARIDDGMRQGVVSIPHGWGRILDHPESQSPSLEQGANANVLTDDSCLDSFTGMPLYNAIPCSLRACPKA</sequence>
<dbReference type="PANTHER" id="PTHR43742:SF6">
    <property type="entry name" value="OXIDOREDUCTASE YYAE-RELATED"/>
    <property type="match status" value="1"/>
</dbReference>
<feature type="domain" description="4Fe-4S Mo/W bis-MGD-type" evidence="5">
    <location>
        <begin position="1"/>
        <end position="56"/>
    </location>
</feature>
<evidence type="ECO:0000256" key="2">
    <source>
        <dbReference type="ARBA" id="ARBA00022723"/>
    </source>
</evidence>
<dbReference type="AlphaFoldDB" id="A0A3A4NW33"/>
<comment type="similarity">
    <text evidence="1">Belongs to the prokaryotic molybdopterin-containing oxidoreductase family.</text>
</comment>
<dbReference type="GO" id="GO:0043546">
    <property type="term" value="F:molybdopterin cofactor binding"/>
    <property type="evidence" value="ECO:0007669"/>
    <property type="project" value="InterPro"/>
</dbReference>
<dbReference type="InterPro" id="IPR006963">
    <property type="entry name" value="Mopterin_OxRdtase_4Fe-4S_dom"/>
</dbReference>
<dbReference type="GO" id="GO:0046872">
    <property type="term" value="F:metal ion binding"/>
    <property type="evidence" value="ECO:0007669"/>
    <property type="project" value="UniProtKB-KW"/>
</dbReference>
<dbReference type="PANTHER" id="PTHR43742">
    <property type="entry name" value="TRIMETHYLAMINE-N-OXIDE REDUCTASE"/>
    <property type="match status" value="1"/>
</dbReference>
<evidence type="ECO:0000313" key="6">
    <source>
        <dbReference type="EMBL" id="RJP22306.1"/>
    </source>
</evidence>
<dbReference type="Gene3D" id="3.40.50.740">
    <property type="match status" value="1"/>
</dbReference>
<dbReference type="InterPro" id="IPR006657">
    <property type="entry name" value="MoPterin_dinucl-bd_dom"/>
</dbReference>
<dbReference type="InterPro" id="IPR050612">
    <property type="entry name" value="Prok_Mopterin_Oxidored"/>
</dbReference>
<gene>
    <name evidence="6" type="ORF">C4520_08330</name>
</gene>
<reference evidence="6 7" key="1">
    <citation type="journal article" date="2017" name="ISME J.">
        <title>Energy and carbon metabolisms in a deep terrestrial subsurface fluid microbial community.</title>
        <authorList>
            <person name="Momper L."/>
            <person name="Jungbluth S.P."/>
            <person name="Lee M.D."/>
            <person name="Amend J.P."/>
        </authorList>
    </citation>
    <scope>NUCLEOTIDE SEQUENCE [LARGE SCALE GENOMIC DNA]</scope>
    <source>
        <strain evidence="6">SURF_5</strain>
    </source>
</reference>
<dbReference type="SUPFAM" id="SSF50692">
    <property type="entry name" value="ADC-like"/>
    <property type="match status" value="1"/>
</dbReference>
<dbReference type="GO" id="GO:0016491">
    <property type="term" value="F:oxidoreductase activity"/>
    <property type="evidence" value="ECO:0007669"/>
    <property type="project" value="InterPro"/>
</dbReference>
<evidence type="ECO:0000256" key="4">
    <source>
        <dbReference type="ARBA" id="ARBA00023014"/>
    </source>
</evidence>
<dbReference type="InterPro" id="IPR009010">
    <property type="entry name" value="Asp_de-COase-like_dom_sf"/>
</dbReference>
<evidence type="ECO:0000259" key="5">
    <source>
        <dbReference type="PROSITE" id="PS51669"/>
    </source>
</evidence>
<dbReference type="Gene3D" id="2.40.40.20">
    <property type="match status" value="1"/>
</dbReference>
<dbReference type="Pfam" id="PF04879">
    <property type="entry name" value="Molybdop_Fe4S4"/>
    <property type="match status" value="1"/>
</dbReference>
<dbReference type="SMART" id="SM00926">
    <property type="entry name" value="Molybdop_Fe4S4"/>
    <property type="match status" value="1"/>
</dbReference>
<dbReference type="Pfam" id="PF00384">
    <property type="entry name" value="Molybdopterin"/>
    <property type="match status" value="1"/>
</dbReference>
<dbReference type="Gene3D" id="2.20.25.90">
    <property type="entry name" value="ADC-like domains"/>
    <property type="match status" value="1"/>
</dbReference>